<comment type="caution">
    <text evidence="1">The sequence shown here is derived from an EMBL/GenBank/DDBJ whole genome shotgun (WGS) entry which is preliminary data.</text>
</comment>
<accession>A0A812K3U4</accession>
<evidence type="ECO:0000313" key="2">
    <source>
        <dbReference type="Proteomes" id="UP000604046"/>
    </source>
</evidence>
<name>A0A812K3U4_9DINO</name>
<dbReference type="AlphaFoldDB" id="A0A812K3U4"/>
<keyword evidence="2" id="KW-1185">Reference proteome</keyword>
<reference evidence="1" key="1">
    <citation type="submission" date="2021-02" db="EMBL/GenBank/DDBJ databases">
        <authorList>
            <person name="Dougan E. K."/>
            <person name="Rhodes N."/>
            <person name="Thang M."/>
            <person name="Chan C."/>
        </authorList>
    </citation>
    <scope>NUCLEOTIDE SEQUENCE</scope>
</reference>
<sequence length="269" mass="30091">MLVCKDADVPKPRCVGACEGSISSSSAAVVTLGTFCALRHGRWAAWRGVPVPVSWLMAPVLVGDLSLAWGYLHDLIDCRHRHQRMHPNDLLQLIALCRQTEKIWVMKPKAYSKMSAEQPEMLEGKGQRRSHECPRAKRSEKEVEYSWQDAARSRFQPPAQDIVSWRVDLENTVEEELNLIIKGAVLADAVGACLGAGAGLSRKGYGAVLGSQQSWSEDWQLSWRELPGDRLKKRKASEPPSWLVAVPFSYHWCNILRLTESLSSSWSKG</sequence>
<protein>
    <submittedName>
        <fullName evidence="1">Uncharacterized protein</fullName>
    </submittedName>
</protein>
<dbReference type="EMBL" id="CAJNDS010000602">
    <property type="protein sequence ID" value="CAE7221864.1"/>
    <property type="molecule type" value="Genomic_DNA"/>
</dbReference>
<dbReference type="Proteomes" id="UP000604046">
    <property type="component" value="Unassembled WGS sequence"/>
</dbReference>
<gene>
    <name evidence="1" type="ORF">SNAT2548_LOCUS8214</name>
</gene>
<proteinExistence type="predicted"/>
<organism evidence="1 2">
    <name type="scientific">Symbiodinium natans</name>
    <dbReference type="NCBI Taxonomy" id="878477"/>
    <lineage>
        <taxon>Eukaryota</taxon>
        <taxon>Sar</taxon>
        <taxon>Alveolata</taxon>
        <taxon>Dinophyceae</taxon>
        <taxon>Suessiales</taxon>
        <taxon>Symbiodiniaceae</taxon>
        <taxon>Symbiodinium</taxon>
    </lineage>
</organism>
<evidence type="ECO:0000313" key="1">
    <source>
        <dbReference type="EMBL" id="CAE7221864.1"/>
    </source>
</evidence>